<accession>I7BV32</accession>
<proteinExistence type="predicted"/>
<dbReference type="EMBL" id="CP003734">
    <property type="protein sequence ID" value="AFO48032.1"/>
    <property type="molecule type" value="Genomic_DNA"/>
</dbReference>
<reference evidence="2" key="1">
    <citation type="journal article" date="2013" name="Microb. Biotechnol.">
        <title>Metabolic potential of the organic-solvent tolerant Pseudomonas putida DOT-T1E deduced from its annotated genome.</title>
        <authorList>
            <person name="Udaondo Z."/>
            <person name="Molina L."/>
            <person name="Daniels C."/>
            <person name="Gomez M.J."/>
            <person name="Molina-Henares M.A."/>
            <person name="Matilla M.A."/>
            <person name="Roca A."/>
            <person name="Fernandez M."/>
            <person name="Duque E."/>
            <person name="Segura A."/>
            <person name="Ramos J.L."/>
        </authorList>
    </citation>
    <scope>NUCLEOTIDE SEQUENCE [LARGE SCALE GENOMIC DNA]</scope>
    <source>
        <strain evidence="2">DOT-T1E</strain>
    </source>
</reference>
<dbReference type="PATRIC" id="fig|1196325.3.peg.2176"/>
<dbReference type="HOGENOM" id="CLU_3172220_0_0_6"/>
<evidence type="ECO:0000313" key="2">
    <source>
        <dbReference type="Proteomes" id="UP000006503"/>
    </source>
</evidence>
<dbReference type="Proteomes" id="UP000006503">
    <property type="component" value="Chromosome"/>
</dbReference>
<name>I7BV32_PSEPT</name>
<protein>
    <submittedName>
        <fullName evidence="1">Uncharacterized protein</fullName>
    </submittedName>
</protein>
<dbReference type="AlphaFoldDB" id="I7BV32"/>
<sequence>MALCPHFIGSALEQLNLRLDERTSGRHASLVGAGLPANTVVPATVNG</sequence>
<evidence type="ECO:0000313" key="1">
    <source>
        <dbReference type="EMBL" id="AFO48032.1"/>
    </source>
</evidence>
<organism evidence="1 2">
    <name type="scientific">Pseudomonas putida (strain DOT-T1E)</name>
    <dbReference type="NCBI Taxonomy" id="1196325"/>
    <lineage>
        <taxon>Bacteria</taxon>
        <taxon>Pseudomonadati</taxon>
        <taxon>Pseudomonadota</taxon>
        <taxon>Gammaproteobacteria</taxon>
        <taxon>Pseudomonadales</taxon>
        <taxon>Pseudomonadaceae</taxon>
        <taxon>Pseudomonas</taxon>
    </lineage>
</organism>
<dbReference type="KEGG" id="ppx:T1E_2184"/>
<gene>
    <name evidence="1" type="ordered locus">T1E_2184</name>
</gene>